<dbReference type="PANTHER" id="PTHR46558:SF4">
    <property type="entry name" value="DNA-BIDING PHAGE PROTEIN"/>
    <property type="match status" value="1"/>
</dbReference>
<dbReference type="PROSITE" id="PS50943">
    <property type="entry name" value="HTH_CROC1"/>
    <property type="match status" value="1"/>
</dbReference>
<dbReference type="AlphaFoldDB" id="A0A174DGT5"/>
<dbReference type="Gene3D" id="1.10.490.50">
    <property type="entry name" value="Antibiotic binding domain of TipA-like multidrug resistance regulators"/>
    <property type="match status" value="1"/>
</dbReference>
<dbReference type="Gene3D" id="1.10.260.40">
    <property type="entry name" value="lambda repressor-like DNA-binding domains"/>
    <property type="match status" value="1"/>
</dbReference>
<dbReference type="PANTHER" id="PTHR46558">
    <property type="entry name" value="TRACRIPTIONAL REGULATORY PROTEIN-RELATED-RELATED"/>
    <property type="match status" value="1"/>
</dbReference>
<dbReference type="Proteomes" id="UP000095468">
    <property type="component" value="Unassembled WGS sequence"/>
</dbReference>
<dbReference type="Pfam" id="PF07739">
    <property type="entry name" value="TipAS"/>
    <property type="match status" value="1"/>
</dbReference>
<dbReference type="InterPro" id="IPR001387">
    <property type="entry name" value="Cro/C1-type_HTH"/>
</dbReference>
<protein>
    <submittedName>
        <fullName evidence="3">Putative zinc finger/helix-turn-helix protein, YgiT family</fullName>
    </submittedName>
</protein>
<evidence type="ECO:0000313" key="4">
    <source>
        <dbReference type="Proteomes" id="UP000095468"/>
    </source>
</evidence>
<dbReference type="EMBL" id="CYYP01000010">
    <property type="protein sequence ID" value="CUO24643.1"/>
    <property type="molecule type" value="Genomic_DNA"/>
</dbReference>
<dbReference type="SMART" id="SM00530">
    <property type="entry name" value="HTH_XRE"/>
    <property type="match status" value="1"/>
</dbReference>
<evidence type="ECO:0000256" key="1">
    <source>
        <dbReference type="ARBA" id="ARBA00023125"/>
    </source>
</evidence>
<dbReference type="GO" id="GO:0003677">
    <property type="term" value="F:DNA binding"/>
    <property type="evidence" value="ECO:0007669"/>
    <property type="project" value="UniProtKB-KW"/>
</dbReference>
<dbReference type="RefSeq" id="WP_070100751.1">
    <property type="nucleotide sequence ID" value="NZ_CYYP01000010.1"/>
</dbReference>
<evidence type="ECO:0000313" key="3">
    <source>
        <dbReference type="EMBL" id="CUO24643.1"/>
    </source>
</evidence>
<dbReference type="InterPro" id="IPR025868">
    <property type="entry name" value="Zn_ribbon_dom_put"/>
</dbReference>
<reference evidence="3 4" key="1">
    <citation type="submission" date="2015-09" db="EMBL/GenBank/DDBJ databases">
        <authorList>
            <consortium name="Pathogen Informatics"/>
        </authorList>
    </citation>
    <scope>NUCLEOTIDE SEQUENCE [LARGE SCALE GENOMIC DNA]</scope>
    <source>
        <strain evidence="3 4">2789STDY5608823</strain>
    </source>
</reference>
<name>A0A174DGT5_9ACTN</name>
<dbReference type="InterPro" id="IPR012925">
    <property type="entry name" value="TipAS_dom"/>
</dbReference>
<gene>
    <name evidence="3" type="ORF">ERS852381_01273</name>
</gene>
<dbReference type="SUPFAM" id="SSF47413">
    <property type="entry name" value="lambda repressor-like DNA-binding domains"/>
    <property type="match status" value="1"/>
</dbReference>
<sequence>MAFAEKLIAIRRAHHLTQEQLAAKLFVTRQAVSRWERDEVTPGIDMMKLIAAVTGEPLSHLLEMPEHYCQSCGMILTPDDCGTDATGAATDHYCKWCYDHGKYTYDTTMEAMIEDCAPRLAQNTGMSLDEAVSLMGAVLPQLERWRTVQENEKCYGAEARARYGDEAIDAANEALLDMDPETWNDMKELERAVLGQLSIAMGIGDPESNEAHKLVAMHRRWIALNWGHEPQDEAYLGLAHGYLADQRFVDYYDKPCGTGATAFLVQAIESSLTRA</sequence>
<accession>A0A174DGT5</accession>
<evidence type="ECO:0000259" key="2">
    <source>
        <dbReference type="PROSITE" id="PS50943"/>
    </source>
</evidence>
<feature type="domain" description="HTH cro/C1-type" evidence="2">
    <location>
        <begin position="7"/>
        <end position="61"/>
    </location>
</feature>
<dbReference type="CDD" id="cd00093">
    <property type="entry name" value="HTH_XRE"/>
    <property type="match status" value="1"/>
</dbReference>
<dbReference type="SUPFAM" id="SSF89082">
    <property type="entry name" value="Antibiotic binding domain of TipA-like multidrug resistance regulators"/>
    <property type="match status" value="1"/>
</dbReference>
<dbReference type="Pfam" id="PF01381">
    <property type="entry name" value="HTH_3"/>
    <property type="match status" value="1"/>
</dbReference>
<dbReference type="InterPro" id="IPR010982">
    <property type="entry name" value="Lambda_DNA-bd_dom_sf"/>
</dbReference>
<organism evidence="3 4">
    <name type="scientific">Collinsella aerofaciens</name>
    <dbReference type="NCBI Taxonomy" id="74426"/>
    <lineage>
        <taxon>Bacteria</taxon>
        <taxon>Bacillati</taxon>
        <taxon>Actinomycetota</taxon>
        <taxon>Coriobacteriia</taxon>
        <taxon>Coriobacteriales</taxon>
        <taxon>Coriobacteriaceae</taxon>
        <taxon>Collinsella</taxon>
    </lineage>
</organism>
<proteinExistence type="predicted"/>
<dbReference type="Pfam" id="PF12674">
    <property type="entry name" value="Zn_ribbon_2"/>
    <property type="match status" value="1"/>
</dbReference>
<dbReference type="InterPro" id="IPR036244">
    <property type="entry name" value="TipA-like_antibiotic-bd"/>
</dbReference>
<keyword evidence="1" id="KW-0238">DNA-binding</keyword>